<dbReference type="AlphaFoldDB" id="A0A074WMF4"/>
<evidence type="ECO:0000256" key="1">
    <source>
        <dbReference type="SAM" id="MobiDB-lite"/>
    </source>
</evidence>
<evidence type="ECO:0000256" key="2">
    <source>
        <dbReference type="SAM" id="Phobius"/>
    </source>
</evidence>
<feature type="transmembrane region" description="Helical" evidence="2">
    <location>
        <begin position="241"/>
        <end position="258"/>
    </location>
</feature>
<keyword evidence="4" id="KW-1185">Reference proteome</keyword>
<sequence length="309" mass="33475">MTITISAALFRILIALPIFVIGFRAVDNLNRPITLTNDLSTILSNQTLTLSLPGHSNVATTYIPISLTDNGRASIFWCGLLALSCPGAYVIGKLQNHIFSQLLALDEGSKTVPKGQKLSFHLQGVRNLDVVGWINATGARDTAMAWVLSLLAMAGITYASVVAGIQNLASDTVLVQLEKFLNSGDAAGETVFGSSDAHGSYTLESWTCQIAPLLLESKDAIHTKARTVLDQACRDGRNSRYLLLTMLPLAISMLLSIAKPHWFTYTFGAKEKPAWMTVPLEDNDSSQEDDDPMAGYGGNARDQWQLDSD</sequence>
<protein>
    <submittedName>
        <fullName evidence="3">Uncharacterized protein</fullName>
    </submittedName>
</protein>
<dbReference type="Proteomes" id="UP000027730">
    <property type="component" value="Unassembled WGS sequence"/>
</dbReference>
<evidence type="ECO:0000313" key="4">
    <source>
        <dbReference type="Proteomes" id="UP000027730"/>
    </source>
</evidence>
<dbReference type="GeneID" id="25410057"/>
<name>A0A074WMF4_9PEZI</name>
<feature type="compositionally biased region" description="Acidic residues" evidence="1">
    <location>
        <begin position="281"/>
        <end position="292"/>
    </location>
</feature>
<keyword evidence="2" id="KW-1133">Transmembrane helix</keyword>
<dbReference type="RefSeq" id="XP_013428507.1">
    <property type="nucleotide sequence ID" value="XM_013573053.1"/>
</dbReference>
<feature type="region of interest" description="Disordered" evidence="1">
    <location>
        <begin position="279"/>
        <end position="309"/>
    </location>
</feature>
<reference evidence="3 4" key="1">
    <citation type="journal article" date="2014" name="BMC Genomics">
        <title>Genome sequencing of four Aureobasidium pullulans varieties: biotechnological potential, stress tolerance, and description of new species.</title>
        <authorList>
            <person name="Gostin Ar C."/>
            <person name="Ohm R.A."/>
            <person name="Kogej T."/>
            <person name="Sonjak S."/>
            <person name="Turk M."/>
            <person name="Zajc J."/>
            <person name="Zalar P."/>
            <person name="Grube M."/>
            <person name="Sun H."/>
            <person name="Han J."/>
            <person name="Sharma A."/>
            <person name="Chiniquy J."/>
            <person name="Ngan C.Y."/>
            <person name="Lipzen A."/>
            <person name="Barry K."/>
            <person name="Grigoriev I.V."/>
            <person name="Gunde-Cimerman N."/>
        </authorList>
    </citation>
    <scope>NUCLEOTIDE SEQUENCE [LARGE SCALE GENOMIC DNA]</scope>
    <source>
        <strain evidence="3 4">CBS 147.97</strain>
    </source>
</reference>
<dbReference type="HOGENOM" id="CLU_900095_0_0_1"/>
<evidence type="ECO:0000313" key="3">
    <source>
        <dbReference type="EMBL" id="KEQ74333.1"/>
    </source>
</evidence>
<gene>
    <name evidence="3" type="ORF">M436DRAFT_44024</name>
</gene>
<proteinExistence type="predicted"/>
<keyword evidence="2" id="KW-0812">Transmembrane</keyword>
<dbReference type="OrthoDB" id="3898913at2759"/>
<feature type="transmembrane region" description="Helical" evidence="2">
    <location>
        <begin position="7"/>
        <end position="26"/>
    </location>
</feature>
<organism evidence="3 4">
    <name type="scientific">Aureobasidium namibiae CBS 147.97</name>
    <dbReference type="NCBI Taxonomy" id="1043004"/>
    <lineage>
        <taxon>Eukaryota</taxon>
        <taxon>Fungi</taxon>
        <taxon>Dikarya</taxon>
        <taxon>Ascomycota</taxon>
        <taxon>Pezizomycotina</taxon>
        <taxon>Dothideomycetes</taxon>
        <taxon>Dothideomycetidae</taxon>
        <taxon>Dothideales</taxon>
        <taxon>Saccotheciaceae</taxon>
        <taxon>Aureobasidium</taxon>
    </lineage>
</organism>
<accession>A0A074WMF4</accession>
<dbReference type="EMBL" id="KL584707">
    <property type="protein sequence ID" value="KEQ74333.1"/>
    <property type="molecule type" value="Genomic_DNA"/>
</dbReference>
<keyword evidence="2" id="KW-0472">Membrane</keyword>